<reference evidence="2" key="1">
    <citation type="journal article" date="2019" name="Int. J. Syst. Evol. Microbiol.">
        <title>The Global Catalogue of Microorganisms (GCM) 10K type strain sequencing project: providing services to taxonomists for standard genome sequencing and annotation.</title>
        <authorList>
            <consortium name="The Broad Institute Genomics Platform"/>
            <consortium name="The Broad Institute Genome Sequencing Center for Infectious Disease"/>
            <person name="Wu L."/>
            <person name="Ma J."/>
        </authorList>
    </citation>
    <scope>NUCLEOTIDE SEQUENCE [LARGE SCALE GENOMIC DNA]</scope>
    <source>
        <strain evidence="2">TBRC 7912</strain>
    </source>
</reference>
<proteinExistence type="predicted"/>
<name>A0ABV8F529_9ACTN</name>
<sequence length="77" mass="8198">MEHDGENDVAYVHLAEEIAPGAARTRIVVEDPALRGEVILDLDEHGRLLGVEVAGASAALFPETLAESEQEGTPYEG</sequence>
<dbReference type="EMBL" id="JBHSBC010000021">
    <property type="protein sequence ID" value="MFC3982745.1"/>
    <property type="molecule type" value="Genomic_DNA"/>
</dbReference>
<accession>A0ABV8F529</accession>
<gene>
    <name evidence="1" type="ORF">ACFOYY_21575</name>
</gene>
<dbReference type="Pfam" id="PF10049">
    <property type="entry name" value="DUF2283"/>
    <property type="match status" value="1"/>
</dbReference>
<evidence type="ECO:0000313" key="1">
    <source>
        <dbReference type="EMBL" id="MFC3982745.1"/>
    </source>
</evidence>
<protein>
    <submittedName>
        <fullName evidence="1">DUF2283 domain-containing protein</fullName>
    </submittedName>
</protein>
<evidence type="ECO:0000313" key="2">
    <source>
        <dbReference type="Proteomes" id="UP001595698"/>
    </source>
</evidence>
<keyword evidence="2" id="KW-1185">Reference proteome</keyword>
<comment type="caution">
    <text evidence="1">The sequence shown here is derived from an EMBL/GenBank/DDBJ whole genome shotgun (WGS) entry which is preliminary data.</text>
</comment>
<dbReference type="RefSeq" id="WP_352012973.1">
    <property type="nucleotide sequence ID" value="NZ_JBHSBC010000021.1"/>
</dbReference>
<dbReference type="Proteomes" id="UP001595698">
    <property type="component" value="Unassembled WGS sequence"/>
</dbReference>
<organism evidence="1 2">
    <name type="scientific">Streptosporangium jomthongense</name>
    <dbReference type="NCBI Taxonomy" id="1193683"/>
    <lineage>
        <taxon>Bacteria</taxon>
        <taxon>Bacillati</taxon>
        <taxon>Actinomycetota</taxon>
        <taxon>Actinomycetes</taxon>
        <taxon>Streptosporangiales</taxon>
        <taxon>Streptosporangiaceae</taxon>
        <taxon>Streptosporangium</taxon>
    </lineage>
</organism>
<dbReference type="InterPro" id="IPR019270">
    <property type="entry name" value="DUF2283"/>
</dbReference>